<evidence type="ECO:0000313" key="10">
    <source>
        <dbReference type="RefSeq" id="XP_026280772.2"/>
    </source>
</evidence>
<organism evidence="9 10">
    <name type="scientific">Frankliniella occidentalis</name>
    <name type="common">Western flower thrips</name>
    <name type="synonym">Euthrips occidentalis</name>
    <dbReference type="NCBI Taxonomy" id="133901"/>
    <lineage>
        <taxon>Eukaryota</taxon>
        <taxon>Metazoa</taxon>
        <taxon>Ecdysozoa</taxon>
        <taxon>Arthropoda</taxon>
        <taxon>Hexapoda</taxon>
        <taxon>Insecta</taxon>
        <taxon>Pterygota</taxon>
        <taxon>Neoptera</taxon>
        <taxon>Paraneoptera</taxon>
        <taxon>Thysanoptera</taxon>
        <taxon>Terebrantia</taxon>
        <taxon>Thripoidea</taxon>
        <taxon>Thripidae</taxon>
        <taxon>Frankliniella</taxon>
    </lineage>
</organism>
<dbReference type="GO" id="GO:0003993">
    <property type="term" value="F:acid phosphatase activity"/>
    <property type="evidence" value="ECO:0007669"/>
    <property type="project" value="UniProtKB-EC"/>
</dbReference>
<evidence type="ECO:0000256" key="2">
    <source>
        <dbReference type="ARBA" id="ARBA00005375"/>
    </source>
</evidence>
<comment type="similarity">
    <text evidence="2">Belongs to the histidine acid phosphatase family.</text>
</comment>
<dbReference type="SUPFAM" id="SSF53254">
    <property type="entry name" value="Phosphoglycerate mutase-like"/>
    <property type="match status" value="1"/>
</dbReference>
<evidence type="ECO:0000256" key="5">
    <source>
        <dbReference type="ARBA" id="ARBA00022801"/>
    </source>
</evidence>
<keyword evidence="4" id="KW-0732">Signal</keyword>
<evidence type="ECO:0000256" key="4">
    <source>
        <dbReference type="ARBA" id="ARBA00022729"/>
    </source>
</evidence>
<keyword evidence="6" id="KW-1015">Disulfide bond</keyword>
<dbReference type="PANTHER" id="PTHR11567">
    <property type="entry name" value="ACID PHOSPHATASE-RELATED"/>
    <property type="match status" value="1"/>
</dbReference>
<dbReference type="InterPro" id="IPR000560">
    <property type="entry name" value="His_Pase_clade-2"/>
</dbReference>
<dbReference type="InterPro" id="IPR050645">
    <property type="entry name" value="Histidine_acid_phosphatase"/>
</dbReference>
<feature type="compositionally biased region" description="Polar residues" evidence="8">
    <location>
        <begin position="1"/>
        <end position="11"/>
    </location>
</feature>
<dbReference type="KEGG" id="foc:113208121"/>
<accession>A0A6J1SII9</accession>
<dbReference type="Gene3D" id="3.40.50.1240">
    <property type="entry name" value="Phosphoglycerate mutase-like"/>
    <property type="match status" value="1"/>
</dbReference>
<dbReference type="Proteomes" id="UP000504606">
    <property type="component" value="Unplaced"/>
</dbReference>
<comment type="catalytic activity">
    <reaction evidence="1">
        <text>a phosphate monoester + H2O = an alcohol + phosphate</text>
        <dbReference type="Rhea" id="RHEA:15017"/>
        <dbReference type="ChEBI" id="CHEBI:15377"/>
        <dbReference type="ChEBI" id="CHEBI:30879"/>
        <dbReference type="ChEBI" id="CHEBI:43474"/>
        <dbReference type="ChEBI" id="CHEBI:67140"/>
        <dbReference type="EC" id="3.1.3.2"/>
    </reaction>
</comment>
<name>A0A6J1SII9_FRAOC</name>
<gene>
    <name evidence="10" type="primary">LOC113208121</name>
</gene>
<evidence type="ECO:0000256" key="8">
    <source>
        <dbReference type="SAM" id="MobiDB-lite"/>
    </source>
</evidence>
<reference evidence="10" key="1">
    <citation type="submission" date="2025-08" db="UniProtKB">
        <authorList>
            <consortium name="RefSeq"/>
        </authorList>
    </citation>
    <scope>IDENTIFICATION</scope>
    <source>
        <tissue evidence="10">Whole organism</tissue>
    </source>
</reference>
<sequence>MVRESTVSKPSAASCAMSPARRRGRGGAAVAILALPALLLMLLLLLLAVRDVHAAARIFEDDALLGTDLTATDVKEVRDNRVRPDTGPEVPRIDSELLLVHVLFRHGDRTPDPPSYPNDPYANFTYEPVGLGALTPVGKRTEYRIGRFLRHRYGDFLGGYRAGLMAARTTDWPRTKDSMALVLAGLFPPSKHDEWAGADGGDALGRMWMPIASESTPRDQDKLLYMWDVPCPAYDAQFQAVLQSPSFQKQFRTANAALISYLEKYSGAKITTPEDVYNIYQALLAQNGFNLTLPSWTSEVFPDKMKPLTAMFFELDAYNRQMQRLRAGPLLKRMLRHSVAKSRSLLRPAERKLYMYAVHDNNVSAMLRALQVWDNTLPPYGMAVILEVRRRAGQVGIQMYMRNSTTTDDVHPLTMPECEHFCPLHRFIQLTADVIPDNWDAECRGE</sequence>
<keyword evidence="9" id="KW-1185">Reference proteome</keyword>
<dbReference type="CDD" id="cd07061">
    <property type="entry name" value="HP_HAP_like"/>
    <property type="match status" value="1"/>
</dbReference>
<dbReference type="OrthoDB" id="10257284at2759"/>
<dbReference type="InterPro" id="IPR029033">
    <property type="entry name" value="His_PPase_superfam"/>
</dbReference>
<dbReference type="RefSeq" id="XP_026280772.2">
    <property type="nucleotide sequence ID" value="XM_026424987.2"/>
</dbReference>
<evidence type="ECO:0000256" key="7">
    <source>
        <dbReference type="ARBA" id="ARBA00023180"/>
    </source>
</evidence>
<evidence type="ECO:0000256" key="1">
    <source>
        <dbReference type="ARBA" id="ARBA00000032"/>
    </source>
</evidence>
<evidence type="ECO:0000256" key="6">
    <source>
        <dbReference type="ARBA" id="ARBA00023157"/>
    </source>
</evidence>
<evidence type="ECO:0000256" key="3">
    <source>
        <dbReference type="ARBA" id="ARBA00012646"/>
    </source>
</evidence>
<dbReference type="EC" id="3.1.3.2" evidence="3"/>
<dbReference type="PROSITE" id="PS00616">
    <property type="entry name" value="HIS_ACID_PHOSPHAT_1"/>
    <property type="match status" value="1"/>
</dbReference>
<proteinExistence type="inferred from homology"/>
<keyword evidence="5" id="KW-0378">Hydrolase</keyword>
<dbReference type="PANTHER" id="PTHR11567:SF211">
    <property type="entry name" value="PROSTATIC ACID PHOSPHATASE"/>
    <property type="match status" value="1"/>
</dbReference>
<feature type="region of interest" description="Disordered" evidence="8">
    <location>
        <begin position="1"/>
        <end position="20"/>
    </location>
</feature>
<protein>
    <recommendedName>
        <fullName evidence="3">acid phosphatase</fullName>
        <ecNumber evidence="3">3.1.3.2</ecNumber>
    </recommendedName>
</protein>
<dbReference type="InterPro" id="IPR033379">
    <property type="entry name" value="Acid_Pase_AS"/>
</dbReference>
<dbReference type="AlphaFoldDB" id="A0A6J1SII9"/>
<keyword evidence="7" id="KW-0325">Glycoprotein</keyword>
<dbReference type="Pfam" id="PF00328">
    <property type="entry name" value="His_Phos_2"/>
    <property type="match status" value="1"/>
</dbReference>
<evidence type="ECO:0000313" key="9">
    <source>
        <dbReference type="Proteomes" id="UP000504606"/>
    </source>
</evidence>
<dbReference type="GeneID" id="113208121"/>